<gene>
    <name evidence="1" type="ORF">OFUS_LOCUS19843</name>
</gene>
<keyword evidence="2" id="KW-1185">Reference proteome</keyword>
<dbReference type="OrthoDB" id="6102346at2759"/>
<comment type="caution">
    <text evidence="1">The sequence shown here is derived from an EMBL/GenBank/DDBJ whole genome shotgun (WGS) entry which is preliminary data.</text>
</comment>
<organism evidence="1 2">
    <name type="scientific">Owenia fusiformis</name>
    <name type="common">Polychaete worm</name>
    <dbReference type="NCBI Taxonomy" id="6347"/>
    <lineage>
        <taxon>Eukaryota</taxon>
        <taxon>Metazoa</taxon>
        <taxon>Spiralia</taxon>
        <taxon>Lophotrochozoa</taxon>
        <taxon>Annelida</taxon>
        <taxon>Polychaeta</taxon>
        <taxon>Sedentaria</taxon>
        <taxon>Canalipalpata</taxon>
        <taxon>Sabellida</taxon>
        <taxon>Oweniida</taxon>
        <taxon>Oweniidae</taxon>
        <taxon>Owenia</taxon>
    </lineage>
</organism>
<reference evidence="1" key="1">
    <citation type="submission" date="2022-03" db="EMBL/GenBank/DDBJ databases">
        <authorList>
            <person name="Martin C."/>
        </authorList>
    </citation>
    <scope>NUCLEOTIDE SEQUENCE</scope>
</reference>
<dbReference type="EMBL" id="CAIIXF020000009">
    <property type="protein sequence ID" value="CAH1795280.1"/>
    <property type="molecule type" value="Genomic_DNA"/>
</dbReference>
<accession>A0A8J1U7R7</accession>
<protein>
    <submittedName>
        <fullName evidence="1">Uncharacterized protein</fullName>
    </submittedName>
</protein>
<evidence type="ECO:0000313" key="2">
    <source>
        <dbReference type="Proteomes" id="UP000749559"/>
    </source>
</evidence>
<evidence type="ECO:0000313" key="1">
    <source>
        <dbReference type="EMBL" id="CAH1795280.1"/>
    </source>
</evidence>
<dbReference type="CDD" id="cd00117">
    <property type="entry name" value="TFP"/>
    <property type="match status" value="1"/>
</dbReference>
<dbReference type="AlphaFoldDB" id="A0A8J1U7R7"/>
<dbReference type="Proteomes" id="UP000749559">
    <property type="component" value="Unassembled WGS sequence"/>
</dbReference>
<sequence>MELEIKANVLLCKAWIFFIILAAIDKACSTEAEENAVKKAVVIDLPRVTKCYQCYKSTHGESCLTMYNTSSLGTVQCKNEEHYCQVSRLYTGGNLTTFERGCGVNCKPGCKEVMGLERCFTCCNSTSLCNRDYFPVSGANQTTRTLIFITAVTGLSPLLTLILRNIPRN</sequence>
<proteinExistence type="predicted"/>
<name>A0A8J1U7R7_OWEFU</name>